<keyword evidence="11" id="KW-0456">Lyase</keyword>
<evidence type="ECO:0000256" key="5">
    <source>
        <dbReference type="ARBA" id="ARBA00022968"/>
    </source>
</evidence>
<keyword evidence="7" id="KW-0520">NAD</keyword>
<evidence type="ECO:0000256" key="9">
    <source>
        <dbReference type="ARBA" id="ARBA00023136"/>
    </source>
</evidence>
<dbReference type="CDD" id="cd05230">
    <property type="entry name" value="UGD_SDR_e"/>
    <property type="match status" value="1"/>
</dbReference>
<dbReference type="Gene3D" id="3.90.25.10">
    <property type="entry name" value="UDP-galactose 4-epimerase, domain 1"/>
    <property type="match status" value="1"/>
</dbReference>
<keyword evidence="10" id="KW-0325">Glycoprotein</keyword>
<evidence type="ECO:0000256" key="1">
    <source>
        <dbReference type="ARBA" id="ARBA00001911"/>
    </source>
</evidence>
<dbReference type="GO" id="GO:0070403">
    <property type="term" value="F:NAD+ binding"/>
    <property type="evidence" value="ECO:0007669"/>
    <property type="project" value="InterPro"/>
</dbReference>
<sequence>MSKLILVCGGAGFLGSHLCDTLISGGDRVICLDNFQTGSRRNVRHLLEHPRFKVVTADVVDPVDFKVDRIYNLACPASPPRYQDDPIRTIRTSVLGALNLVALAERTGARLLQASTSEVYGDPELHPQTEEYRGNVSFVGPRACYDEGKRCAETVLFDAARAGRADVRVARIFNTYGPNMDVADGRVVSNFAVQALRNEPISVYGKGDQTRSFCYVTDLIDGLVRLMEHPGDLPGAVNLGNPNEMTVIELARLIIDLTGSRSRVVHLPLPKDDPTRRRPDIARAGRYLGWRPTTNLVEGLAMTIGYFEAELERSAMPTVMDVA</sequence>
<keyword evidence="5" id="KW-0735">Signal-anchor</keyword>
<evidence type="ECO:0000256" key="8">
    <source>
        <dbReference type="ARBA" id="ARBA00023034"/>
    </source>
</evidence>
<dbReference type="SUPFAM" id="SSF51735">
    <property type="entry name" value="NAD(P)-binding Rossmann-fold domains"/>
    <property type="match status" value="1"/>
</dbReference>
<keyword evidence="9" id="KW-0472">Membrane</keyword>
<name>Q07KV9_RHOP5</name>
<dbReference type="eggNOG" id="COG0451">
    <property type="taxonomic scope" value="Bacteria"/>
</dbReference>
<dbReference type="OrthoDB" id="9801785at2"/>
<gene>
    <name evidence="14" type="ordered locus">RPE_3495</name>
</gene>
<evidence type="ECO:0000256" key="6">
    <source>
        <dbReference type="ARBA" id="ARBA00022989"/>
    </source>
</evidence>
<evidence type="ECO:0000256" key="4">
    <source>
        <dbReference type="ARBA" id="ARBA00022793"/>
    </source>
</evidence>
<comment type="cofactor">
    <cofactor evidence="1">
        <name>NAD(+)</name>
        <dbReference type="ChEBI" id="CHEBI:57540"/>
    </cofactor>
</comment>
<dbReference type="GO" id="GO:0033320">
    <property type="term" value="P:UDP-D-xylose biosynthetic process"/>
    <property type="evidence" value="ECO:0007669"/>
    <property type="project" value="UniProtKB-UniPathway"/>
</dbReference>
<evidence type="ECO:0000256" key="12">
    <source>
        <dbReference type="ARBA" id="ARBA00037859"/>
    </source>
</evidence>
<dbReference type="GO" id="GO:0005737">
    <property type="term" value="C:cytoplasm"/>
    <property type="evidence" value="ECO:0007669"/>
    <property type="project" value="TreeGrafter"/>
</dbReference>
<dbReference type="PANTHER" id="PTHR43078:SF6">
    <property type="entry name" value="UDP-GLUCURONIC ACID DECARBOXYLASE 1"/>
    <property type="match status" value="1"/>
</dbReference>
<keyword evidence="6" id="KW-1133">Transmembrane helix</keyword>
<dbReference type="FunFam" id="3.40.50.720:FF:000065">
    <property type="entry name" value="UDP-glucuronic acid decarboxylase 1"/>
    <property type="match status" value="1"/>
</dbReference>
<dbReference type="STRING" id="316055.RPE_3495"/>
<evidence type="ECO:0000256" key="10">
    <source>
        <dbReference type="ARBA" id="ARBA00023180"/>
    </source>
</evidence>
<proteinExistence type="predicted"/>
<evidence type="ECO:0000256" key="11">
    <source>
        <dbReference type="ARBA" id="ARBA00023239"/>
    </source>
</evidence>
<dbReference type="EMBL" id="CP000463">
    <property type="protein sequence ID" value="ABJ07425.1"/>
    <property type="molecule type" value="Genomic_DNA"/>
</dbReference>
<evidence type="ECO:0000259" key="13">
    <source>
        <dbReference type="Pfam" id="PF01370"/>
    </source>
</evidence>
<dbReference type="InterPro" id="IPR001509">
    <property type="entry name" value="Epimerase_deHydtase"/>
</dbReference>
<dbReference type="GO" id="GO:0048040">
    <property type="term" value="F:UDP-glucuronate decarboxylase activity"/>
    <property type="evidence" value="ECO:0007669"/>
    <property type="project" value="TreeGrafter"/>
</dbReference>
<protein>
    <submittedName>
        <fullName evidence="14">NAD-dependent epimerase/dehydratase</fullName>
    </submittedName>
</protein>
<organism evidence="14">
    <name type="scientific">Rhodopseudomonas palustris (strain BisA53)</name>
    <dbReference type="NCBI Taxonomy" id="316055"/>
    <lineage>
        <taxon>Bacteria</taxon>
        <taxon>Pseudomonadati</taxon>
        <taxon>Pseudomonadota</taxon>
        <taxon>Alphaproteobacteria</taxon>
        <taxon>Hyphomicrobiales</taxon>
        <taxon>Nitrobacteraceae</taxon>
        <taxon>Rhodopseudomonas</taxon>
    </lineage>
</organism>
<keyword evidence="3" id="KW-0812">Transmembrane</keyword>
<dbReference type="InterPro" id="IPR036291">
    <property type="entry name" value="NAD(P)-bd_dom_sf"/>
</dbReference>
<dbReference type="PANTHER" id="PTHR43078">
    <property type="entry name" value="UDP-GLUCURONIC ACID DECARBOXYLASE-RELATED"/>
    <property type="match status" value="1"/>
</dbReference>
<dbReference type="InterPro" id="IPR044516">
    <property type="entry name" value="UXS-like"/>
</dbReference>
<evidence type="ECO:0000313" key="14">
    <source>
        <dbReference type="EMBL" id="ABJ07425.1"/>
    </source>
</evidence>
<evidence type="ECO:0000256" key="7">
    <source>
        <dbReference type="ARBA" id="ARBA00023027"/>
    </source>
</evidence>
<evidence type="ECO:0000256" key="2">
    <source>
        <dbReference type="ARBA" id="ARBA00004323"/>
    </source>
</evidence>
<dbReference type="HOGENOM" id="CLU_007383_4_0_5"/>
<dbReference type="Pfam" id="PF01370">
    <property type="entry name" value="Epimerase"/>
    <property type="match status" value="1"/>
</dbReference>
<keyword evidence="8" id="KW-0333">Golgi apparatus</keyword>
<reference evidence="14" key="1">
    <citation type="submission" date="2006-09" db="EMBL/GenBank/DDBJ databases">
        <title>Complete sequence of Rhodopseudomonas palustris BisA53.</title>
        <authorList>
            <consortium name="US DOE Joint Genome Institute"/>
            <person name="Copeland A."/>
            <person name="Lucas S."/>
            <person name="Lapidus A."/>
            <person name="Barry K."/>
            <person name="Detter J.C."/>
            <person name="Glavina del Rio T."/>
            <person name="Hammon N."/>
            <person name="Israni S."/>
            <person name="Dalin E."/>
            <person name="Tice H."/>
            <person name="Pitluck S."/>
            <person name="Chain P."/>
            <person name="Malfatti S."/>
            <person name="Shin M."/>
            <person name="Vergez L."/>
            <person name="Schmutz J."/>
            <person name="Larimer F."/>
            <person name="Land M."/>
            <person name="Hauser L."/>
            <person name="Pelletier D.A."/>
            <person name="Kyrpides N."/>
            <person name="Kim E."/>
            <person name="Harwood C.S."/>
            <person name="Oda Y."/>
            <person name="Richardson P."/>
        </authorList>
    </citation>
    <scope>NUCLEOTIDE SEQUENCE [LARGE SCALE GENOMIC DNA]</scope>
    <source>
        <strain evidence="14">BisA53</strain>
    </source>
</reference>
<feature type="domain" description="NAD-dependent epimerase/dehydratase" evidence="13">
    <location>
        <begin position="5"/>
        <end position="240"/>
    </location>
</feature>
<accession>Q07KV9</accession>
<dbReference type="UniPathway" id="UPA00796">
    <property type="reaction ID" value="UER00771"/>
</dbReference>
<keyword evidence="4" id="KW-0210">Decarboxylase</keyword>
<dbReference type="Gene3D" id="3.40.50.720">
    <property type="entry name" value="NAD(P)-binding Rossmann-like Domain"/>
    <property type="match status" value="1"/>
</dbReference>
<dbReference type="AlphaFoldDB" id="Q07KV9"/>
<dbReference type="KEGG" id="rpe:RPE_3495"/>
<comment type="subcellular location">
    <subcellularLocation>
        <location evidence="2">Golgi apparatus membrane</location>
        <topology evidence="2">Single-pass type II membrane protein</topology>
    </subcellularLocation>
    <subcellularLocation>
        <location evidence="12">Golgi apparatus</location>
        <location evidence="12">Golgi stack membrane</location>
    </subcellularLocation>
</comment>
<dbReference type="GO" id="GO:0042732">
    <property type="term" value="P:D-xylose metabolic process"/>
    <property type="evidence" value="ECO:0007669"/>
    <property type="project" value="InterPro"/>
</dbReference>
<evidence type="ECO:0000256" key="3">
    <source>
        <dbReference type="ARBA" id="ARBA00022692"/>
    </source>
</evidence>